<evidence type="ECO:0000313" key="2">
    <source>
        <dbReference type="EMBL" id="PKI64627.1"/>
    </source>
</evidence>
<accession>A0A2I0K7V1</accession>
<dbReference type="AlphaFoldDB" id="A0A2I0K7V1"/>
<proteinExistence type="predicted"/>
<comment type="caution">
    <text evidence="2">The sequence shown here is derived from an EMBL/GenBank/DDBJ whole genome shotgun (WGS) entry which is preliminary data.</text>
</comment>
<feature type="region of interest" description="Disordered" evidence="1">
    <location>
        <begin position="48"/>
        <end position="70"/>
    </location>
</feature>
<evidence type="ECO:0000313" key="3">
    <source>
        <dbReference type="Proteomes" id="UP000233551"/>
    </source>
</evidence>
<reference evidence="2 3" key="1">
    <citation type="submission" date="2017-11" db="EMBL/GenBank/DDBJ databases">
        <title>De-novo sequencing of pomegranate (Punica granatum L.) genome.</title>
        <authorList>
            <person name="Akparov Z."/>
            <person name="Amiraslanov A."/>
            <person name="Hajiyeva S."/>
            <person name="Abbasov M."/>
            <person name="Kaur K."/>
            <person name="Hamwieh A."/>
            <person name="Solovyev V."/>
            <person name="Salamov A."/>
            <person name="Braich B."/>
            <person name="Kosarev P."/>
            <person name="Mahmoud A."/>
            <person name="Hajiyev E."/>
            <person name="Babayeva S."/>
            <person name="Izzatullayeva V."/>
            <person name="Mammadov A."/>
            <person name="Mammadov A."/>
            <person name="Sharifova S."/>
            <person name="Ojaghi J."/>
            <person name="Eynullazada K."/>
            <person name="Bayramov B."/>
            <person name="Abdulazimova A."/>
            <person name="Shahmuradov I."/>
        </authorList>
    </citation>
    <scope>NUCLEOTIDE SEQUENCE [LARGE SCALE GENOMIC DNA]</scope>
    <source>
        <strain evidence="3">cv. AG2017</strain>
        <tissue evidence="2">Leaf</tissue>
    </source>
</reference>
<name>A0A2I0K7V1_PUNGR</name>
<sequence length="214" mass="23379">MHDRKPFGAVVAKGKLIPFMCGPEVGDRSKRRAKREIDKIDPLVSHTSCGQGIPKGSGQQTRHPTKCNRSSNNVDLRRIRILGSTFALLHCSQGFTPVPLHSGFTPPPLQLGFHTHSTAFGFHTQGLTLPPLQSGFHTRSTAFGFHTSSTAVRVSHPHHCSQGFTLAPLHSGFTPAPLQSGFHTRSTAFGFHTHTTTVRVSQPLHCIRVSHPLH</sequence>
<protein>
    <submittedName>
        <fullName evidence="2">Uncharacterized protein</fullName>
    </submittedName>
</protein>
<feature type="compositionally biased region" description="Polar residues" evidence="1">
    <location>
        <begin position="57"/>
        <end position="70"/>
    </location>
</feature>
<dbReference type="Proteomes" id="UP000233551">
    <property type="component" value="Unassembled WGS sequence"/>
</dbReference>
<keyword evidence="3" id="KW-1185">Reference proteome</keyword>
<gene>
    <name evidence="2" type="ORF">CRG98_014965</name>
</gene>
<organism evidence="2 3">
    <name type="scientific">Punica granatum</name>
    <name type="common">Pomegranate</name>
    <dbReference type="NCBI Taxonomy" id="22663"/>
    <lineage>
        <taxon>Eukaryota</taxon>
        <taxon>Viridiplantae</taxon>
        <taxon>Streptophyta</taxon>
        <taxon>Embryophyta</taxon>
        <taxon>Tracheophyta</taxon>
        <taxon>Spermatophyta</taxon>
        <taxon>Magnoliopsida</taxon>
        <taxon>eudicotyledons</taxon>
        <taxon>Gunneridae</taxon>
        <taxon>Pentapetalae</taxon>
        <taxon>rosids</taxon>
        <taxon>malvids</taxon>
        <taxon>Myrtales</taxon>
        <taxon>Lythraceae</taxon>
        <taxon>Punica</taxon>
    </lineage>
</organism>
<evidence type="ECO:0000256" key="1">
    <source>
        <dbReference type="SAM" id="MobiDB-lite"/>
    </source>
</evidence>
<dbReference type="EMBL" id="PGOL01000802">
    <property type="protein sequence ID" value="PKI64627.1"/>
    <property type="molecule type" value="Genomic_DNA"/>
</dbReference>